<sequence>MTKEIQARHQSDIVSALSKRLMNDVIEEIFNYLDYESLKNSEAVSSLWYNNLLYGKTWKKLLDRNLKLSEEWKEMLEILTMKWSLDYNDPKDYMQCRTICQHVGSSVLKLRRNWLEGRHSKYEFPNFSQPEIESIFWIRGNLSFEMNKHWIGRGQRDGSVIFWNRWTWEIKAVFEPSLLPTNRLIGCNTVRCLQFNDDIVVASYFGGSICIWNTHTTELLQVIDEMDLADHESHYIPINGLSLGGSPGNYWLLSCLSSPTGQDFVTLRQITNPTEEIPMVHRIVLDRKLRVLRLLVNETKVLLLLSDTEAKSDHIQIRATASMEILKTIPIPYSEMGVFHCRNGLILSGSRYEIQLWDAETAVCLRSVRSSNSIVFVKIISDKYWMSCNSSGKVEIWNLKAALDPTYTDSLMLYQLTATHLNFPLIWPVVRADEYQIALIPCRAKDYSGLHILDFLQLDKEEIDDDTGFISDQ</sequence>
<dbReference type="InterPro" id="IPR036322">
    <property type="entry name" value="WD40_repeat_dom_sf"/>
</dbReference>
<dbReference type="Proteomes" id="UP000789390">
    <property type="component" value="Unassembled WGS sequence"/>
</dbReference>
<dbReference type="EMBL" id="CAKKLH010000057">
    <property type="protein sequence ID" value="CAH0101320.1"/>
    <property type="molecule type" value="Genomic_DNA"/>
</dbReference>
<organism evidence="1 2">
    <name type="scientific">Daphnia galeata</name>
    <dbReference type="NCBI Taxonomy" id="27404"/>
    <lineage>
        <taxon>Eukaryota</taxon>
        <taxon>Metazoa</taxon>
        <taxon>Ecdysozoa</taxon>
        <taxon>Arthropoda</taxon>
        <taxon>Crustacea</taxon>
        <taxon>Branchiopoda</taxon>
        <taxon>Diplostraca</taxon>
        <taxon>Cladocera</taxon>
        <taxon>Anomopoda</taxon>
        <taxon>Daphniidae</taxon>
        <taxon>Daphnia</taxon>
    </lineage>
</organism>
<keyword evidence="2" id="KW-1185">Reference proteome</keyword>
<dbReference type="OrthoDB" id="3219396at2759"/>
<name>A0A8J2REL0_9CRUS</name>
<dbReference type="Gene3D" id="2.130.10.10">
    <property type="entry name" value="YVTN repeat-like/Quinoprotein amine dehydrogenase"/>
    <property type="match status" value="1"/>
</dbReference>
<comment type="caution">
    <text evidence="1">The sequence shown here is derived from an EMBL/GenBank/DDBJ whole genome shotgun (WGS) entry which is preliminary data.</text>
</comment>
<accession>A0A8J2REL0</accession>
<dbReference type="PANTHER" id="PTHR14604:SF4">
    <property type="entry name" value="F-BOX DOMAIN-CONTAINING PROTEIN"/>
    <property type="match status" value="1"/>
</dbReference>
<evidence type="ECO:0008006" key="3">
    <source>
        <dbReference type="Google" id="ProtNLM"/>
    </source>
</evidence>
<dbReference type="SUPFAM" id="SSF50978">
    <property type="entry name" value="WD40 repeat-like"/>
    <property type="match status" value="1"/>
</dbReference>
<dbReference type="InterPro" id="IPR036047">
    <property type="entry name" value="F-box-like_dom_sf"/>
</dbReference>
<dbReference type="InterPro" id="IPR050995">
    <property type="entry name" value="WD-F-box_domain-protein"/>
</dbReference>
<dbReference type="AlphaFoldDB" id="A0A8J2REL0"/>
<proteinExistence type="predicted"/>
<dbReference type="Gene3D" id="1.20.1280.50">
    <property type="match status" value="1"/>
</dbReference>
<dbReference type="InterPro" id="IPR015943">
    <property type="entry name" value="WD40/YVTN_repeat-like_dom_sf"/>
</dbReference>
<protein>
    <recommendedName>
        <fullName evidence="3">F-box domain-containing protein</fullName>
    </recommendedName>
</protein>
<dbReference type="SUPFAM" id="SSF81383">
    <property type="entry name" value="F-box domain"/>
    <property type="match status" value="1"/>
</dbReference>
<reference evidence="1" key="1">
    <citation type="submission" date="2021-11" db="EMBL/GenBank/DDBJ databases">
        <authorList>
            <person name="Schell T."/>
        </authorList>
    </citation>
    <scope>NUCLEOTIDE SEQUENCE</scope>
    <source>
        <strain evidence="1">M5</strain>
    </source>
</reference>
<evidence type="ECO:0000313" key="2">
    <source>
        <dbReference type="Proteomes" id="UP000789390"/>
    </source>
</evidence>
<gene>
    <name evidence="1" type="ORF">DGAL_LOCUS3650</name>
</gene>
<dbReference type="PANTHER" id="PTHR14604">
    <property type="entry name" value="WD40 REPEAT PF20"/>
    <property type="match status" value="1"/>
</dbReference>
<evidence type="ECO:0000313" key="1">
    <source>
        <dbReference type="EMBL" id="CAH0101320.1"/>
    </source>
</evidence>